<dbReference type="Proteomes" id="UP000198642">
    <property type="component" value="Unassembled WGS sequence"/>
</dbReference>
<dbReference type="EMBL" id="FOJW01000006">
    <property type="protein sequence ID" value="SFB06871.1"/>
    <property type="molecule type" value="Genomic_DNA"/>
</dbReference>
<evidence type="ECO:0000313" key="1">
    <source>
        <dbReference type="EMBL" id="SFB06871.1"/>
    </source>
</evidence>
<keyword evidence="2" id="KW-1185">Reference proteome</keyword>
<evidence type="ECO:0000313" key="2">
    <source>
        <dbReference type="Proteomes" id="UP000198642"/>
    </source>
</evidence>
<proteinExistence type="predicted"/>
<gene>
    <name evidence="1" type="ORF">SAMN04488072_106177</name>
</gene>
<protein>
    <submittedName>
        <fullName evidence="1">Uncharacterized protein</fullName>
    </submittedName>
</protein>
<accession>A0A1I0Y0K8</accession>
<sequence>MDEKTYTGGERLIYLKIPDEVQLDYQDSINLHYVKPKNL</sequence>
<reference evidence="1 2" key="1">
    <citation type="submission" date="2016-10" db="EMBL/GenBank/DDBJ databases">
        <authorList>
            <person name="de Groot N.N."/>
        </authorList>
    </citation>
    <scope>NUCLEOTIDE SEQUENCE [LARGE SCALE GENOMIC DNA]</scope>
    <source>
        <strain evidence="1 2">CGMCC 1.3702</strain>
    </source>
</reference>
<name>A0A1I0Y0K8_9BACI</name>
<dbReference type="AlphaFoldDB" id="A0A1I0Y0K8"/>
<organism evidence="1 2">
    <name type="scientific">Lentibacillus halodurans</name>
    <dbReference type="NCBI Taxonomy" id="237679"/>
    <lineage>
        <taxon>Bacteria</taxon>
        <taxon>Bacillati</taxon>
        <taxon>Bacillota</taxon>
        <taxon>Bacilli</taxon>
        <taxon>Bacillales</taxon>
        <taxon>Bacillaceae</taxon>
        <taxon>Lentibacillus</taxon>
    </lineage>
</organism>